<accession>A0ABW1U6S3</accession>
<comment type="caution">
    <text evidence="1">The sequence shown here is derived from an EMBL/GenBank/DDBJ whole genome shotgun (WGS) entry which is preliminary data.</text>
</comment>
<name>A0ABW1U6S3_9BURK</name>
<evidence type="ECO:0000313" key="2">
    <source>
        <dbReference type="Proteomes" id="UP001596270"/>
    </source>
</evidence>
<reference evidence="2" key="1">
    <citation type="journal article" date="2019" name="Int. J. Syst. Evol. Microbiol.">
        <title>The Global Catalogue of Microorganisms (GCM) 10K type strain sequencing project: providing services to taxonomists for standard genome sequencing and annotation.</title>
        <authorList>
            <consortium name="The Broad Institute Genomics Platform"/>
            <consortium name="The Broad Institute Genome Sequencing Center for Infectious Disease"/>
            <person name="Wu L."/>
            <person name="Ma J."/>
        </authorList>
    </citation>
    <scope>NUCLEOTIDE SEQUENCE [LARGE SCALE GENOMIC DNA]</scope>
    <source>
        <strain evidence="2">CCUG 39402</strain>
    </source>
</reference>
<dbReference type="Proteomes" id="UP001596270">
    <property type="component" value="Unassembled WGS sequence"/>
</dbReference>
<sequence>MQALQGPAMAREAMKLQGFHQGLTPTKIVNTYVDDEKFVFDNCTHGVKISRAIECGSGDAQCVLSIAR</sequence>
<proteinExistence type="predicted"/>
<keyword evidence="2" id="KW-1185">Reference proteome</keyword>
<gene>
    <name evidence="1" type="ORF">ACFQND_26740</name>
</gene>
<protein>
    <submittedName>
        <fullName evidence="1">Uncharacterized protein</fullName>
    </submittedName>
</protein>
<dbReference type="RefSeq" id="WP_377415157.1">
    <property type="nucleotide sequence ID" value="NZ_JBHSRS010000084.1"/>
</dbReference>
<dbReference type="EMBL" id="JBHSRS010000084">
    <property type="protein sequence ID" value="MFC6284840.1"/>
    <property type="molecule type" value="Genomic_DNA"/>
</dbReference>
<evidence type="ECO:0000313" key="1">
    <source>
        <dbReference type="EMBL" id="MFC6284840.1"/>
    </source>
</evidence>
<organism evidence="1 2">
    <name type="scientific">Polaromonas aquatica</name>
    <dbReference type="NCBI Taxonomy" id="332657"/>
    <lineage>
        <taxon>Bacteria</taxon>
        <taxon>Pseudomonadati</taxon>
        <taxon>Pseudomonadota</taxon>
        <taxon>Betaproteobacteria</taxon>
        <taxon>Burkholderiales</taxon>
        <taxon>Comamonadaceae</taxon>
        <taxon>Polaromonas</taxon>
    </lineage>
</organism>